<evidence type="ECO:0000256" key="1">
    <source>
        <dbReference type="SAM" id="Phobius"/>
    </source>
</evidence>
<dbReference type="AlphaFoldDB" id="A0A4V6A2R4"/>
<protein>
    <submittedName>
        <fullName evidence="2">Uncharacterized protein</fullName>
    </submittedName>
</protein>
<feature type="transmembrane region" description="Helical" evidence="1">
    <location>
        <begin position="98"/>
        <end position="119"/>
    </location>
</feature>
<organism evidence="2 3">
    <name type="scientific">Steinernema carpocapsae</name>
    <name type="common">Entomopathogenic nematode</name>
    <dbReference type="NCBI Taxonomy" id="34508"/>
    <lineage>
        <taxon>Eukaryota</taxon>
        <taxon>Metazoa</taxon>
        <taxon>Ecdysozoa</taxon>
        <taxon>Nematoda</taxon>
        <taxon>Chromadorea</taxon>
        <taxon>Rhabditida</taxon>
        <taxon>Tylenchina</taxon>
        <taxon>Panagrolaimomorpha</taxon>
        <taxon>Strongyloidoidea</taxon>
        <taxon>Steinernematidae</taxon>
        <taxon>Steinernema</taxon>
    </lineage>
</organism>
<dbReference type="OrthoDB" id="5791021at2759"/>
<sequence>MPEFVQIAAEKFGMSAQFLGTPSGLLYLVQLIIGVIAGFIIQVIWDGGNIFVSFFLSNYPMQTYVYFAIFITNVAVLALILMEINQGGSTETLGKTKLLIFHVICSVLILIAACMESYYVSTGPIMSWRFWTTMFILWVLFLTHVAQVVLGFLFK</sequence>
<feature type="transmembrane region" description="Helical" evidence="1">
    <location>
        <begin position="65"/>
        <end position="86"/>
    </location>
</feature>
<name>A0A4V6A2R4_STECR</name>
<dbReference type="Proteomes" id="UP000298663">
    <property type="component" value="Unassembled WGS sequence"/>
</dbReference>
<feature type="transmembrane region" description="Helical" evidence="1">
    <location>
        <begin position="24"/>
        <end position="45"/>
    </location>
</feature>
<keyword evidence="1" id="KW-1133">Transmembrane helix</keyword>
<evidence type="ECO:0000313" key="3">
    <source>
        <dbReference type="Proteomes" id="UP000298663"/>
    </source>
</evidence>
<keyword evidence="3" id="KW-1185">Reference proteome</keyword>
<dbReference type="EMBL" id="AZBU02000004">
    <property type="protein sequence ID" value="TKR80305.1"/>
    <property type="molecule type" value="Genomic_DNA"/>
</dbReference>
<keyword evidence="1" id="KW-0812">Transmembrane</keyword>
<feature type="transmembrane region" description="Helical" evidence="1">
    <location>
        <begin position="131"/>
        <end position="154"/>
    </location>
</feature>
<evidence type="ECO:0000313" key="2">
    <source>
        <dbReference type="EMBL" id="TKR80305.1"/>
    </source>
</evidence>
<proteinExistence type="predicted"/>
<keyword evidence="1" id="KW-0472">Membrane</keyword>
<gene>
    <name evidence="2" type="ORF">L596_014394</name>
</gene>
<reference evidence="2 3" key="1">
    <citation type="journal article" date="2015" name="Genome Biol.">
        <title>Comparative genomics of Steinernema reveals deeply conserved gene regulatory networks.</title>
        <authorList>
            <person name="Dillman A.R."/>
            <person name="Macchietto M."/>
            <person name="Porter C.F."/>
            <person name="Rogers A."/>
            <person name="Williams B."/>
            <person name="Antoshechkin I."/>
            <person name="Lee M.M."/>
            <person name="Goodwin Z."/>
            <person name="Lu X."/>
            <person name="Lewis E.E."/>
            <person name="Goodrich-Blair H."/>
            <person name="Stock S.P."/>
            <person name="Adams B.J."/>
            <person name="Sternberg P.W."/>
            <person name="Mortazavi A."/>
        </authorList>
    </citation>
    <scope>NUCLEOTIDE SEQUENCE [LARGE SCALE GENOMIC DNA]</scope>
    <source>
        <strain evidence="2 3">ALL</strain>
    </source>
</reference>
<comment type="caution">
    <text evidence="2">The sequence shown here is derived from an EMBL/GenBank/DDBJ whole genome shotgun (WGS) entry which is preliminary data.</text>
</comment>
<reference evidence="2 3" key="2">
    <citation type="journal article" date="2019" name="G3 (Bethesda)">
        <title>Hybrid Assembly of the Genome of the Entomopathogenic Nematode Steinernema carpocapsae Identifies the X-Chromosome.</title>
        <authorList>
            <person name="Serra L."/>
            <person name="Macchietto M."/>
            <person name="Macias-Munoz A."/>
            <person name="McGill C.J."/>
            <person name="Rodriguez I.M."/>
            <person name="Rodriguez B."/>
            <person name="Murad R."/>
            <person name="Mortazavi A."/>
        </authorList>
    </citation>
    <scope>NUCLEOTIDE SEQUENCE [LARGE SCALE GENOMIC DNA]</scope>
    <source>
        <strain evidence="2 3">ALL</strain>
    </source>
</reference>
<accession>A0A4V6A2R4</accession>